<reference evidence="1" key="2">
    <citation type="submission" date="2022-06" db="UniProtKB">
        <authorList>
            <consortium name="EnsemblMetazoa"/>
        </authorList>
    </citation>
    <scope>IDENTIFICATION</scope>
    <source>
        <strain evidence="1">PS312</strain>
    </source>
</reference>
<keyword evidence="2" id="KW-1185">Reference proteome</keyword>
<organism evidence="1 2">
    <name type="scientific">Pristionchus pacificus</name>
    <name type="common">Parasitic nematode worm</name>
    <dbReference type="NCBI Taxonomy" id="54126"/>
    <lineage>
        <taxon>Eukaryota</taxon>
        <taxon>Metazoa</taxon>
        <taxon>Ecdysozoa</taxon>
        <taxon>Nematoda</taxon>
        <taxon>Chromadorea</taxon>
        <taxon>Rhabditida</taxon>
        <taxon>Rhabditina</taxon>
        <taxon>Diplogasteromorpha</taxon>
        <taxon>Diplogasteroidea</taxon>
        <taxon>Neodiplogasteridae</taxon>
        <taxon>Pristionchus</taxon>
    </lineage>
</organism>
<proteinExistence type="predicted"/>
<gene>
    <name evidence="1" type="primary">WBGene00280966</name>
</gene>
<evidence type="ECO:0000313" key="1">
    <source>
        <dbReference type="EnsemblMetazoa" id="PPA42597.1"/>
    </source>
</evidence>
<evidence type="ECO:0000313" key="2">
    <source>
        <dbReference type="Proteomes" id="UP000005239"/>
    </source>
</evidence>
<reference evidence="2" key="1">
    <citation type="journal article" date="2008" name="Nat. Genet.">
        <title>The Pristionchus pacificus genome provides a unique perspective on nematode lifestyle and parasitism.</title>
        <authorList>
            <person name="Dieterich C."/>
            <person name="Clifton S.W."/>
            <person name="Schuster L.N."/>
            <person name="Chinwalla A."/>
            <person name="Delehaunty K."/>
            <person name="Dinkelacker I."/>
            <person name="Fulton L."/>
            <person name="Fulton R."/>
            <person name="Godfrey J."/>
            <person name="Minx P."/>
            <person name="Mitreva M."/>
            <person name="Roeseler W."/>
            <person name="Tian H."/>
            <person name="Witte H."/>
            <person name="Yang S.P."/>
            <person name="Wilson R.K."/>
            <person name="Sommer R.J."/>
        </authorList>
    </citation>
    <scope>NUCLEOTIDE SEQUENCE [LARGE SCALE GENOMIC DNA]</scope>
    <source>
        <strain evidence="2">PS312</strain>
    </source>
</reference>
<sequence length="49" mass="6033">MLRRREFKVGPDETEGRWTIPSHCVPADQLSHLRLHRSDPYLEWRRCWD</sequence>
<name>A0A2A6BWQ8_PRIPA</name>
<dbReference type="AlphaFoldDB" id="A0A2A6BWQ8"/>
<dbReference type="EnsemblMetazoa" id="PPA42597.1">
    <property type="protein sequence ID" value="PPA42597.1"/>
    <property type="gene ID" value="WBGene00280966"/>
</dbReference>
<accession>A0A8R1YZY8</accession>
<accession>A0A2A6BWQ8</accession>
<dbReference type="Proteomes" id="UP000005239">
    <property type="component" value="Unassembled WGS sequence"/>
</dbReference>
<protein>
    <submittedName>
        <fullName evidence="1">Uncharacterized protein</fullName>
    </submittedName>
</protein>